<keyword evidence="5" id="KW-1185">Reference proteome</keyword>
<evidence type="ECO:0000313" key="5">
    <source>
        <dbReference type="Proteomes" id="UP000294850"/>
    </source>
</evidence>
<dbReference type="Pfam" id="PF07012">
    <property type="entry name" value="Curlin_rpt"/>
    <property type="match status" value="1"/>
</dbReference>
<name>A0A4V2Z455_9BACT</name>
<dbReference type="Proteomes" id="UP000294850">
    <property type="component" value="Unassembled WGS sequence"/>
</dbReference>
<accession>A0A4V2Z455</accession>
<dbReference type="OrthoDB" id="931766at2"/>
<dbReference type="GO" id="GO:0007155">
    <property type="term" value="P:cell adhesion"/>
    <property type="evidence" value="ECO:0007669"/>
    <property type="project" value="InterPro"/>
</dbReference>
<keyword evidence="2 3" id="KW-0732">Signal</keyword>
<proteinExistence type="inferred from homology"/>
<evidence type="ECO:0000256" key="1">
    <source>
        <dbReference type="ARBA" id="ARBA00009766"/>
    </source>
</evidence>
<dbReference type="AlphaFoldDB" id="A0A4V2Z455"/>
<comment type="caution">
    <text evidence="4">The sequence shown here is derived from an EMBL/GenBank/DDBJ whole genome shotgun (WGS) entry which is preliminary data.</text>
</comment>
<dbReference type="RefSeq" id="WP_131958581.1">
    <property type="nucleotide sequence ID" value="NZ_SMFL01000004.1"/>
</dbReference>
<evidence type="ECO:0008006" key="6">
    <source>
        <dbReference type="Google" id="ProtNLM"/>
    </source>
</evidence>
<evidence type="ECO:0000256" key="2">
    <source>
        <dbReference type="ARBA" id="ARBA00022729"/>
    </source>
</evidence>
<feature type="chain" id="PRO_5020223100" description="Curlin associated repeat-containing protein" evidence="3">
    <location>
        <begin position="20"/>
        <end position="357"/>
    </location>
</feature>
<dbReference type="EMBL" id="SMFL01000004">
    <property type="protein sequence ID" value="TDE15318.1"/>
    <property type="molecule type" value="Genomic_DNA"/>
</dbReference>
<dbReference type="GO" id="GO:0009289">
    <property type="term" value="C:pilus"/>
    <property type="evidence" value="ECO:0007669"/>
    <property type="project" value="InterPro"/>
</dbReference>
<protein>
    <recommendedName>
        <fullName evidence="6">Curlin associated repeat-containing protein</fullName>
    </recommendedName>
</protein>
<organism evidence="4 5">
    <name type="scientific">Dyadobacter psychrotolerans</name>
    <dbReference type="NCBI Taxonomy" id="2541721"/>
    <lineage>
        <taxon>Bacteria</taxon>
        <taxon>Pseudomonadati</taxon>
        <taxon>Bacteroidota</taxon>
        <taxon>Cytophagia</taxon>
        <taxon>Cytophagales</taxon>
        <taxon>Spirosomataceae</taxon>
        <taxon>Dyadobacter</taxon>
    </lineage>
</organism>
<dbReference type="InterPro" id="IPR009742">
    <property type="entry name" value="Curlin_rpt"/>
</dbReference>
<sequence>MKKLTLTVATLLGGFHVFAQNNGSTVTQIEDFNKSVINQSGTHTSSVLQISTAASVSGENQALVTQNNIPGFQTNNSTSKVEQYGNSHLTTVLQTGQNSLEAYIGSDGTSVGANVDNETSAIQYGTANIAKQIVRGSSATESLLSLNQAGTSNNSHQIASWAVSSEGHVQQSGNRNDVWQQVDGLRNEARVEQFDNDNYAFQWIEGGASADNLSKVSQMGDFNNARVYTHGTDNSFSASQMGDRNDLVGLSGNIYSNAEQIGTDNKALLSQIGDNNKFQIGQDGDRNTIKGTTASGALQLGDFNTGIFSQDGNDLTIISGQFGNNNAETVLQTGNLSKSTVHQSGALNNGIVTQSDH</sequence>
<reference evidence="4 5" key="1">
    <citation type="submission" date="2019-03" db="EMBL/GenBank/DDBJ databases">
        <title>Dyadobacter AR-3-6 sp. nov., isolated from arctic soil.</title>
        <authorList>
            <person name="Chaudhary D.K."/>
        </authorList>
    </citation>
    <scope>NUCLEOTIDE SEQUENCE [LARGE SCALE GENOMIC DNA]</scope>
    <source>
        <strain evidence="4 5">AR-3-6</strain>
    </source>
</reference>
<gene>
    <name evidence="4" type="ORF">E0F88_12420</name>
</gene>
<evidence type="ECO:0000256" key="3">
    <source>
        <dbReference type="SAM" id="SignalP"/>
    </source>
</evidence>
<comment type="similarity">
    <text evidence="1">Belongs to the CsgA/CsgB family.</text>
</comment>
<feature type="signal peptide" evidence="3">
    <location>
        <begin position="1"/>
        <end position="19"/>
    </location>
</feature>
<evidence type="ECO:0000313" key="4">
    <source>
        <dbReference type="EMBL" id="TDE15318.1"/>
    </source>
</evidence>